<evidence type="ECO:0000256" key="5">
    <source>
        <dbReference type="ARBA" id="ARBA00022801"/>
    </source>
</evidence>
<dbReference type="OrthoDB" id="9796690at2"/>
<dbReference type="InterPro" id="IPR029060">
    <property type="entry name" value="PIN-like_dom_sf"/>
</dbReference>
<proteinExistence type="inferred from homology"/>
<keyword evidence="10" id="KW-1185">Reference proteome</keyword>
<dbReference type="SUPFAM" id="SSF88723">
    <property type="entry name" value="PIN domain-like"/>
    <property type="match status" value="1"/>
</dbReference>
<evidence type="ECO:0000256" key="6">
    <source>
        <dbReference type="ARBA" id="ARBA00022842"/>
    </source>
</evidence>
<feature type="domain" description="PIN" evidence="8">
    <location>
        <begin position="3"/>
        <end position="126"/>
    </location>
</feature>
<dbReference type="InterPro" id="IPR050556">
    <property type="entry name" value="Type_II_TA_system_RNase"/>
</dbReference>
<reference evidence="9 10" key="2">
    <citation type="submission" date="2018-03" db="EMBL/GenBank/DDBJ databases">
        <title>The ancient ancestry and fast evolution of plastids.</title>
        <authorList>
            <person name="Moore K.R."/>
            <person name="Magnabosco C."/>
            <person name="Momper L."/>
            <person name="Gold D.A."/>
            <person name="Bosak T."/>
            <person name="Fournier G.P."/>
        </authorList>
    </citation>
    <scope>NUCLEOTIDE SEQUENCE [LARGE SCALE GENOMIC DNA]</scope>
    <source>
        <strain evidence="9 10">ULC18</strain>
    </source>
</reference>
<name>A0A2T1ELU3_9CYAN</name>
<protein>
    <submittedName>
        <fullName evidence="9">VapC toxin family PIN domain ribonuclease</fullName>
    </submittedName>
</protein>
<dbReference type="EMBL" id="PVWK01000017">
    <property type="protein sequence ID" value="PSB33681.1"/>
    <property type="molecule type" value="Genomic_DNA"/>
</dbReference>
<dbReference type="PANTHER" id="PTHR33653">
    <property type="entry name" value="RIBONUCLEASE VAPC2"/>
    <property type="match status" value="1"/>
</dbReference>
<evidence type="ECO:0000313" key="9">
    <source>
        <dbReference type="EMBL" id="PSB33681.1"/>
    </source>
</evidence>
<sequence length="133" mass="14679">MTYLLDTNTCIRLLNDDRNAPVPRRLARLQPEAIRLCSVVKAELYDGAYRSSMREQNLATLGRLFNQFSSLPLDDQAALLAGHIRFQLTASGTSIGPHDVLIAAISLANNLTLVTHNTQEFARVAGLSLEGWE</sequence>
<comment type="similarity">
    <text evidence="7">Belongs to the PINc/VapC protein family.</text>
</comment>
<evidence type="ECO:0000313" key="10">
    <source>
        <dbReference type="Proteomes" id="UP000239576"/>
    </source>
</evidence>
<dbReference type="GO" id="GO:0016787">
    <property type="term" value="F:hydrolase activity"/>
    <property type="evidence" value="ECO:0007669"/>
    <property type="project" value="UniProtKB-KW"/>
</dbReference>
<dbReference type="GO" id="GO:0046872">
    <property type="term" value="F:metal ion binding"/>
    <property type="evidence" value="ECO:0007669"/>
    <property type="project" value="UniProtKB-KW"/>
</dbReference>
<comment type="caution">
    <text evidence="9">The sequence shown here is derived from an EMBL/GenBank/DDBJ whole genome shotgun (WGS) entry which is preliminary data.</text>
</comment>
<evidence type="ECO:0000256" key="3">
    <source>
        <dbReference type="ARBA" id="ARBA00022722"/>
    </source>
</evidence>
<comment type="cofactor">
    <cofactor evidence="1">
        <name>Mg(2+)</name>
        <dbReference type="ChEBI" id="CHEBI:18420"/>
    </cofactor>
</comment>
<evidence type="ECO:0000256" key="4">
    <source>
        <dbReference type="ARBA" id="ARBA00022723"/>
    </source>
</evidence>
<dbReference type="Proteomes" id="UP000239576">
    <property type="component" value="Unassembled WGS sequence"/>
</dbReference>
<keyword evidence="3" id="KW-0540">Nuclease</keyword>
<gene>
    <name evidence="9" type="ORF">C7B82_04140</name>
</gene>
<dbReference type="GO" id="GO:0004518">
    <property type="term" value="F:nuclease activity"/>
    <property type="evidence" value="ECO:0007669"/>
    <property type="project" value="UniProtKB-KW"/>
</dbReference>
<accession>A0A2T1ELU3</accession>
<dbReference type="RefSeq" id="WP_106255042.1">
    <property type="nucleotide sequence ID" value="NZ_CAWNSW010000080.1"/>
</dbReference>
<dbReference type="PANTHER" id="PTHR33653:SF1">
    <property type="entry name" value="RIBONUCLEASE VAPC2"/>
    <property type="match status" value="1"/>
</dbReference>
<evidence type="ECO:0000256" key="7">
    <source>
        <dbReference type="ARBA" id="ARBA00038093"/>
    </source>
</evidence>
<organism evidence="9 10">
    <name type="scientific">Stenomitos frigidus ULC18</name>
    <dbReference type="NCBI Taxonomy" id="2107698"/>
    <lineage>
        <taxon>Bacteria</taxon>
        <taxon>Bacillati</taxon>
        <taxon>Cyanobacteriota</taxon>
        <taxon>Cyanophyceae</taxon>
        <taxon>Leptolyngbyales</taxon>
        <taxon>Leptolyngbyaceae</taxon>
        <taxon>Stenomitos</taxon>
    </lineage>
</organism>
<evidence type="ECO:0000256" key="2">
    <source>
        <dbReference type="ARBA" id="ARBA00022649"/>
    </source>
</evidence>
<evidence type="ECO:0000259" key="8">
    <source>
        <dbReference type="Pfam" id="PF01850"/>
    </source>
</evidence>
<keyword evidence="6" id="KW-0460">Magnesium</keyword>
<keyword evidence="2" id="KW-1277">Toxin-antitoxin system</keyword>
<dbReference type="InterPro" id="IPR002716">
    <property type="entry name" value="PIN_dom"/>
</dbReference>
<evidence type="ECO:0000256" key="1">
    <source>
        <dbReference type="ARBA" id="ARBA00001946"/>
    </source>
</evidence>
<dbReference type="AlphaFoldDB" id="A0A2T1ELU3"/>
<reference evidence="10" key="1">
    <citation type="submission" date="2018-02" db="EMBL/GenBank/DDBJ databases">
        <authorList>
            <person name="Moore K."/>
            <person name="Momper L."/>
        </authorList>
    </citation>
    <scope>NUCLEOTIDE SEQUENCE [LARGE SCALE GENOMIC DNA]</scope>
    <source>
        <strain evidence="10">ULC18</strain>
    </source>
</reference>
<keyword evidence="4" id="KW-0479">Metal-binding</keyword>
<dbReference type="Pfam" id="PF01850">
    <property type="entry name" value="PIN"/>
    <property type="match status" value="1"/>
</dbReference>
<dbReference type="Gene3D" id="3.40.50.1010">
    <property type="entry name" value="5'-nuclease"/>
    <property type="match status" value="1"/>
</dbReference>
<keyword evidence="5" id="KW-0378">Hydrolase</keyword>